<name>A0ABQ0AUC5_9FIRM</name>
<feature type="domain" description="Glycosyltransferase 2-like" evidence="1">
    <location>
        <begin position="8"/>
        <end position="128"/>
    </location>
</feature>
<dbReference type="Proteomes" id="UP001600894">
    <property type="component" value="Unassembled WGS sequence"/>
</dbReference>
<accession>A0ABQ0AUC5</accession>
<dbReference type="InterPro" id="IPR029044">
    <property type="entry name" value="Nucleotide-diphossugar_trans"/>
</dbReference>
<dbReference type="InterPro" id="IPR001173">
    <property type="entry name" value="Glyco_trans_2-like"/>
</dbReference>
<comment type="caution">
    <text evidence="2">The sequence shown here is derived from an EMBL/GenBank/DDBJ whole genome shotgun (WGS) entry which is preliminary data.</text>
</comment>
<evidence type="ECO:0000259" key="1">
    <source>
        <dbReference type="Pfam" id="PF00535"/>
    </source>
</evidence>
<dbReference type="CDD" id="cd00761">
    <property type="entry name" value="Glyco_tranf_GTA_type"/>
    <property type="match status" value="1"/>
</dbReference>
<organism evidence="2 3">
    <name type="scientific">Enterocloster alcoholdehydrogenati</name>
    <dbReference type="NCBI Taxonomy" id="2547410"/>
    <lineage>
        <taxon>Bacteria</taxon>
        <taxon>Bacillati</taxon>
        <taxon>Bacillota</taxon>
        <taxon>Clostridia</taxon>
        <taxon>Lachnospirales</taxon>
        <taxon>Lachnospiraceae</taxon>
        <taxon>Enterocloster</taxon>
    </lineage>
</organism>
<dbReference type="RefSeq" id="WP_176254165.1">
    <property type="nucleotide sequence ID" value="NZ_BAABXL010000001.1"/>
</dbReference>
<evidence type="ECO:0000313" key="3">
    <source>
        <dbReference type="Proteomes" id="UP001600894"/>
    </source>
</evidence>
<dbReference type="Pfam" id="PF00535">
    <property type="entry name" value="Glycos_transf_2"/>
    <property type="match status" value="1"/>
</dbReference>
<evidence type="ECO:0000313" key="2">
    <source>
        <dbReference type="EMBL" id="GAA6267631.1"/>
    </source>
</evidence>
<dbReference type="EMBL" id="BAABXL010000001">
    <property type="protein sequence ID" value="GAA6267631.1"/>
    <property type="molecule type" value="Genomic_DNA"/>
</dbReference>
<protein>
    <submittedName>
        <fullName evidence="2">Glycosyltransferase family 2 protein</fullName>
    </submittedName>
</protein>
<proteinExistence type="predicted"/>
<reference evidence="2 3" key="1">
    <citation type="submission" date="2024-04" db="EMBL/GenBank/DDBJ databases">
        <title>Defined microbial consortia suppress multidrug-resistant proinflammatory Enterobacteriaceae via ecological control.</title>
        <authorList>
            <person name="Furuichi M."/>
            <person name="Kawaguchi T."/>
            <person name="Pust M."/>
            <person name="Yasuma K."/>
            <person name="Plichta D."/>
            <person name="Hasegawa N."/>
            <person name="Ohya T."/>
            <person name="Bhattarai S."/>
            <person name="Sasajima S."/>
            <person name="Aoto Y."/>
            <person name="Tuganbaev T."/>
            <person name="Yaginuma M."/>
            <person name="Ueda M."/>
            <person name="Okahashi N."/>
            <person name="Amafuji K."/>
            <person name="Kiridooshi Y."/>
            <person name="Sugita K."/>
            <person name="Strazar M."/>
            <person name="Skelly A."/>
            <person name="Suda W."/>
            <person name="Hattori M."/>
            <person name="Nakamoto N."/>
            <person name="Caballero S."/>
            <person name="Norman J."/>
            <person name="Olle B."/>
            <person name="Tanoue T."/>
            <person name="Arita M."/>
            <person name="Bucci V."/>
            <person name="Atarashi K."/>
            <person name="Xavier R."/>
            <person name="Honda K."/>
        </authorList>
    </citation>
    <scope>NUCLEOTIDE SEQUENCE [LARGE SCALE GENOMIC DNA]</scope>
    <source>
        <strain evidence="3">f13</strain>
    </source>
</reference>
<dbReference type="SUPFAM" id="SSF53448">
    <property type="entry name" value="Nucleotide-diphospho-sugar transferases"/>
    <property type="match status" value="1"/>
</dbReference>
<sequence length="261" mass="30375">MKYSHVFAIAAYGESPWLESCIRSLKAQTSLSPIILCTSTPSRFLEETAEKYRLPLYVRDGISSIRDDWNYAYKMADADFVTIAHQDDMYHREYGAELLRAAERWPDMTVFTTDYAIVKGAKLIQSDSLLWVKRLLRLPLRGSVLNHHTFIKKLPLIFGNPICCPATSYSKKRLGEPLIQSEYSFALDWDNMVRLAETPGRFICREKPLLYYRVHDGATTKACIKDQRRSREEEAMFARFWPKPVVRLLMRGYSTAYKEYE</sequence>
<keyword evidence="3" id="KW-1185">Reference proteome</keyword>
<gene>
    <name evidence="2" type="ORF">F130042H8_06910</name>
</gene>
<dbReference type="Gene3D" id="3.90.550.10">
    <property type="entry name" value="Spore Coat Polysaccharide Biosynthesis Protein SpsA, Chain A"/>
    <property type="match status" value="1"/>
</dbReference>